<gene>
    <name evidence="1" type="ORF">PMIC02512_LOCUS3520</name>
</gene>
<accession>A0A7S2X548</accession>
<organism evidence="1">
    <name type="scientific">Prorocentrum micans</name>
    <name type="common">Red tide dinoflagellate</name>
    <dbReference type="NCBI Taxonomy" id="2945"/>
    <lineage>
        <taxon>Eukaryota</taxon>
        <taxon>Sar</taxon>
        <taxon>Alveolata</taxon>
        <taxon>Dinophyceae</taxon>
        <taxon>Prorocentrales</taxon>
        <taxon>Prorocentraceae</taxon>
        <taxon>Prorocentrum</taxon>
    </lineage>
</organism>
<proteinExistence type="predicted"/>
<protein>
    <submittedName>
        <fullName evidence="1">Uncharacterized protein</fullName>
    </submittedName>
</protein>
<reference evidence="1" key="1">
    <citation type="submission" date="2021-01" db="EMBL/GenBank/DDBJ databases">
        <authorList>
            <person name="Corre E."/>
            <person name="Pelletier E."/>
            <person name="Niang G."/>
            <person name="Scheremetjew M."/>
            <person name="Finn R."/>
            <person name="Kale V."/>
            <person name="Holt S."/>
            <person name="Cochrane G."/>
            <person name="Meng A."/>
            <person name="Brown T."/>
            <person name="Cohen L."/>
        </authorList>
    </citation>
    <scope>NUCLEOTIDE SEQUENCE</scope>
    <source>
        <strain evidence="1">CCCM 845</strain>
    </source>
</reference>
<evidence type="ECO:0000313" key="1">
    <source>
        <dbReference type="EMBL" id="CAD9726119.1"/>
    </source>
</evidence>
<sequence>MGTVAERLKETATIMTPSQPTRIAFQVPSTYHAFLEPKWLRTRSLRNGMTVAVHELEAELSYAALSVAATIMRAKPLRGLPYRRTTWFNWARRWVLWLNA</sequence>
<dbReference type="AlphaFoldDB" id="A0A7S2X548"/>
<name>A0A7S2X548_PROMC</name>
<dbReference type="EMBL" id="HBHN01013825">
    <property type="protein sequence ID" value="CAD9726119.1"/>
    <property type="molecule type" value="Transcribed_RNA"/>
</dbReference>